<evidence type="ECO:0000256" key="2">
    <source>
        <dbReference type="SAM" id="MobiDB-lite"/>
    </source>
</evidence>
<evidence type="ECO:0000256" key="1">
    <source>
        <dbReference type="SAM" id="Coils"/>
    </source>
</evidence>
<feature type="compositionally biased region" description="Polar residues" evidence="2">
    <location>
        <begin position="20"/>
        <end position="41"/>
    </location>
</feature>
<feature type="non-terminal residue" evidence="3">
    <location>
        <position position="400"/>
    </location>
</feature>
<feature type="region of interest" description="Disordered" evidence="2">
    <location>
        <begin position="1"/>
        <end position="49"/>
    </location>
</feature>
<gene>
    <name evidence="3" type="ORF">KIK155_LOCUS4292</name>
</gene>
<feature type="region of interest" description="Disordered" evidence="2">
    <location>
        <begin position="287"/>
        <end position="307"/>
    </location>
</feature>
<reference evidence="3" key="1">
    <citation type="submission" date="2021-02" db="EMBL/GenBank/DDBJ databases">
        <authorList>
            <person name="Nowell W R."/>
        </authorList>
    </citation>
    <scope>NUCLEOTIDE SEQUENCE</scope>
</reference>
<dbReference type="EMBL" id="CAJNYV010000369">
    <property type="protein sequence ID" value="CAF3358781.1"/>
    <property type="molecule type" value="Genomic_DNA"/>
</dbReference>
<feature type="compositionally biased region" description="Low complexity" evidence="2">
    <location>
        <begin position="1"/>
        <end position="12"/>
    </location>
</feature>
<proteinExistence type="predicted"/>
<protein>
    <submittedName>
        <fullName evidence="3">Uncharacterized protein</fullName>
    </submittedName>
</protein>
<feature type="region of interest" description="Disordered" evidence="2">
    <location>
        <begin position="230"/>
        <end position="249"/>
    </location>
</feature>
<organism evidence="3 4">
    <name type="scientific">Rotaria socialis</name>
    <dbReference type="NCBI Taxonomy" id="392032"/>
    <lineage>
        <taxon>Eukaryota</taxon>
        <taxon>Metazoa</taxon>
        <taxon>Spiralia</taxon>
        <taxon>Gnathifera</taxon>
        <taxon>Rotifera</taxon>
        <taxon>Eurotatoria</taxon>
        <taxon>Bdelloidea</taxon>
        <taxon>Philodinida</taxon>
        <taxon>Philodinidae</taxon>
        <taxon>Rotaria</taxon>
    </lineage>
</organism>
<dbReference type="AlphaFoldDB" id="A0A817WR52"/>
<sequence length="400" mass="44287">MDDETTPSGTTGVPPPVSTANATGTTQVPDQSDKIGSSDGTQKPPLEPKKFNINTLKKDEAIAELKKAIALLNKKDTDIQIINAQYSKLNQEKSNLEDNLIRISNIKDQACHDIQDFTAKQIALEQEIHDAKVEQQRLLDIANKEKQQQAHAEADRIRDEKINKTRLQGAYIAMPRTTKDIVMKILADNNLTVMTASNENLELAITSAEIAAELSEQSVKDELKKRGIPLFPSGSPIHTSQADTSTTPAISSAIPSTQGIPIYTSTSSVFNLIPPHSSPNRVVITHPTTPPSSPPPFRTTMSHSTPDPNAPIKSAVELEVERILNESRRQLQSDNNINLNLKPVSTKQTKYQRDCINRTNILVKFCDTSDDFDSFYTKISLYYGLKKTDNKFISEKDVIL</sequence>
<evidence type="ECO:0000313" key="3">
    <source>
        <dbReference type="EMBL" id="CAF3358781.1"/>
    </source>
</evidence>
<feature type="coiled-coil region" evidence="1">
    <location>
        <begin position="72"/>
        <end position="134"/>
    </location>
</feature>
<feature type="compositionally biased region" description="Pro residues" evidence="2">
    <location>
        <begin position="288"/>
        <end position="297"/>
    </location>
</feature>
<dbReference type="Proteomes" id="UP000663865">
    <property type="component" value="Unassembled WGS sequence"/>
</dbReference>
<feature type="compositionally biased region" description="Polar residues" evidence="2">
    <location>
        <begin position="236"/>
        <end position="249"/>
    </location>
</feature>
<comment type="caution">
    <text evidence="3">The sequence shown here is derived from an EMBL/GenBank/DDBJ whole genome shotgun (WGS) entry which is preliminary data.</text>
</comment>
<evidence type="ECO:0000313" key="4">
    <source>
        <dbReference type="Proteomes" id="UP000663865"/>
    </source>
</evidence>
<keyword evidence="1" id="KW-0175">Coiled coil</keyword>
<accession>A0A817WR52</accession>
<name>A0A817WR52_9BILA</name>